<evidence type="ECO:0000259" key="6">
    <source>
        <dbReference type="PROSITE" id="PS50931"/>
    </source>
</evidence>
<dbReference type="EMBL" id="JGZI01000002">
    <property type="protein sequence ID" value="KFI84235.1"/>
    <property type="molecule type" value="Genomic_DNA"/>
</dbReference>
<dbReference type="AlphaFoldDB" id="A0A087CLT5"/>
<dbReference type="RefSeq" id="WP_034886530.1">
    <property type="nucleotide sequence ID" value="NZ_JBDNYD010000011.1"/>
</dbReference>
<dbReference type="Gene3D" id="3.40.190.290">
    <property type="match status" value="1"/>
</dbReference>
<comment type="caution">
    <text evidence="7">The sequence shown here is derived from an EMBL/GenBank/DDBJ whole genome shotgun (WGS) entry which is preliminary data.</text>
</comment>
<evidence type="ECO:0000313" key="8">
    <source>
        <dbReference type="Proteomes" id="UP000029050"/>
    </source>
</evidence>
<evidence type="ECO:0000256" key="1">
    <source>
        <dbReference type="ARBA" id="ARBA00009437"/>
    </source>
</evidence>
<dbReference type="eggNOG" id="COG0583">
    <property type="taxonomic scope" value="Bacteria"/>
</dbReference>
<evidence type="ECO:0000256" key="3">
    <source>
        <dbReference type="ARBA" id="ARBA00023125"/>
    </source>
</evidence>
<keyword evidence="2" id="KW-0805">Transcription regulation</keyword>
<dbReference type="InterPro" id="IPR036388">
    <property type="entry name" value="WH-like_DNA-bd_sf"/>
</dbReference>
<feature type="compositionally biased region" description="Low complexity" evidence="5">
    <location>
        <begin position="192"/>
        <end position="203"/>
    </location>
</feature>
<accession>A0A087CLT5</accession>
<keyword evidence="4" id="KW-0804">Transcription</keyword>
<dbReference type="SUPFAM" id="SSF46785">
    <property type="entry name" value="Winged helix' DNA-binding domain"/>
    <property type="match status" value="1"/>
</dbReference>
<dbReference type="Pfam" id="PF00126">
    <property type="entry name" value="HTH_1"/>
    <property type="match status" value="1"/>
</dbReference>
<feature type="region of interest" description="Disordered" evidence="5">
    <location>
        <begin position="178"/>
        <end position="209"/>
    </location>
</feature>
<organism evidence="7 8">
    <name type="scientific">Bifidobacterium psychraerophilum</name>
    <dbReference type="NCBI Taxonomy" id="218140"/>
    <lineage>
        <taxon>Bacteria</taxon>
        <taxon>Bacillati</taxon>
        <taxon>Actinomycetota</taxon>
        <taxon>Actinomycetes</taxon>
        <taxon>Bifidobacteriales</taxon>
        <taxon>Bifidobacteriaceae</taxon>
        <taxon>Bifidobacterium</taxon>
    </lineage>
</organism>
<dbReference type="InterPro" id="IPR000847">
    <property type="entry name" value="LysR_HTH_N"/>
</dbReference>
<dbReference type="Gene3D" id="1.10.10.10">
    <property type="entry name" value="Winged helix-like DNA-binding domain superfamily/Winged helix DNA-binding domain"/>
    <property type="match status" value="1"/>
</dbReference>
<feature type="domain" description="HTH lysR-type" evidence="6">
    <location>
        <begin position="7"/>
        <end position="65"/>
    </location>
</feature>
<dbReference type="PANTHER" id="PTHR30126:SF40">
    <property type="entry name" value="HTH-TYPE TRANSCRIPTIONAL REGULATOR GLTR"/>
    <property type="match status" value="1"/>
</dbReference>
<reference evidence="7 8" key="1">
    <citation type="submission" date="2014-03" db="EMBL/GenBank/DDBJ databases">
        <title>Genomics of Bifidobacteria.</title>
        <authorList>
            <person name="Ventura M."/>
            <person name="Milani C."/>
            <person name="Lugli G.A."/>
        </authorList>
    </citation>
    <scope>NUCLEOTIDE SEQUENCE [LARGE SCALE GENOMIC DNA]</scope>
    <source>
        <strain evidence="7 8">LMG 21775</strain>
    </source>
</reference>
<dbReference type="OrthoDB" id="3252676at2"/>
<comment type="similarity">
    <text evidence="1">Belongs to the LysR transcriptional regulatory family.</text>
</comment>
<dbReference type="PROSITE" id="PS50931">
    <property type="entry name" value="HTH_LYSR"/>
    <property type="match status" value="1"/>
</dbReference>
<sequence length="312" mass="34160">MARIDDISFTLLNTLVAVYETREFTAAADELGIAQSTVSKRIATLEDVFGLSLFVRRSKSELLPTPAGRRLYSSAAGLLQQWSDAVYHMSANNFQKTPFSLLLSHTASSTLLPQVIQGMQSSLDTTDFSAHTMNSEQILESIVKKHAHMGIVEKPMSTDVLRLDVLREDRLVLAGDYRQHRGMGEHGHPARSDSGASSTTSSAFPGEGEVSPDALWLVREAGSGVRYFTDLFFRTVGLSPSRVVELDSNEKIRSVLASGVGCTILSQDSVPEGIATVDLGDSFIRHFYALTPKTGLNPDQRMLVEKIITLLR</sequence>
<dbReference type="Proteomes" id="UP000029050">
    <property type="component" value="Unassembled WGS sequence"/>
</dbReference>
<dbReference type="GeneID" id="98299354"/>
<dbReference type="STRING" id="218140.BPSY_0113"/>
<name>A0A087CLT5_9BIFI</name>
<dbReference type="GO" id="GO:0003700">
    <property type="term" value="F:DNA-binding transcription factor activity"/>
    <property type="evidence" value="ECO:0007669"/>
    <property type="project" value="InterPro"/>
</dbReference>
<dbReference type="InterPro" id="IPR036390">
    <property type="entry name" value="WH_DNA-bd_sf"/>
</dbReference>
<dbReference type="InterPro" id="IPR005119">
    <property type="entry name" value="LysR_subst-bd"/>
</dbReference>
<dbReference type="PANTHER" id="PTHR30126">
    <property type="entry name" value="HTH-TYPE TRANSCRIPTIONAL REGULATOR"/>
    <property type="match status" value="1"/>
</dbReference>
<protein>
    <submittedName>
        <fullName evidence="7">LysR family transcriptional regulator</fullName>
    </submittedName>
</protein>
<dbReference type="Pfam" id="PF03466">
    <property type="entry name" value="LysR_substrate"/>
    <property type="match status" value="1"/>
</dbReference>
<feature type="compositionally biased region" description="Basic and acidic residues" evidence="5">
    <location>
        <begin position="178"/>
        <end position="191"/>
    </location>
</feature>
<evidence type="ECO:0000313" key="7">
    <source>
        <dbReference type="EMBL" id="KFI84235.1"/>
    </source>
</evidence>
<gene>
    <name evidence="7" type="ORF">BPSY_0113</name>
</gene>
<keyword evidence="3" id="KW-0238">DNA-binding</keyword>
<evidence type="ECO:0000256" key="5">
    <source>
        <dbReference type="SAM" id="MobiDB-lite"/>
    </source>
</evidence>
<proteinExistence type="inferred from homology"/>
<evidence type="ECO:0000256" key="4">
    <source>
        <dbReference type="ARBA" id="ARBA00023163"/>
    </source>
</evidence>
<evidence type="ECO:0000256" key="2">
    <source>
        <dbReference type="ARBA" id="ARBA00023015"/>
    </source>
</evidence>
<dbReference type="PRINTS" id="PR00039">
    <property type="entry name" value="HTHLYSR"/>
</dbReference>
<dbReference type="GO" id="GO:0000976">
    <property type="term" value="F:transcription cis-regulatory region binding"/>
    <property type="evidence" value="ECO:0007669"/>
    <property type="project" value="TreeGrafter"/>
</dbReference>
<dbReference type="SUPFAM" id="SSF53850">
    <property type="entry name" value="Periplasmic binding protein-like II"/>
    <property type="match status" value="1"/>
</dbReference>
<keyword evidence="8" id="KW-1185">Reference proteome</keyword>